<dbReference type="Proteomes" id="UP001215280">
    <property type="component" value="Unassembled WGS sequence"/>
</dbReference>
<sequence>MHEDCVHAGQAFGPRRWGLVHLRASTIHGRVDSGILPLIDLEPGSAYAIPQLRVIRPPGSSTPPDVIPRSEAEVYSYFFARGRRQRRKKLRSHGICRSFPIGLLALAASLAAATTVRSNSASLVLAADGLHIGWADDYALLYPPPPPPPLPVYSSFCGFISPLSLLPPATFTAGSPSRSLPPASPVPASDTDDASYVKPVPLPLAPNDDNSGDASCGSPAPPLLLPLALPAPGIAMGALPGGANDAHIPSRLLPHWSPASPAPALAPVLPSLVLLAERSWRCCCCWGVPDFLSLCVSGLTVASCPRGGFDGTAGTATATGSSSICSSVVALRPWPASFVDAGAGPTLVASSAGPGLLSSTTGAGIVLPVRRAALLAYVGAGASMVLLLPLLLLWHILLLTYDDGTPTTVPFSFHARALRLGRRHHQISCVPPFASPRHAALGAFACVRSRRCPSAHTLPLPSRSSWRDFLLPLMCPRSPPRFTSARRVLYAATAFGVLACAPEDPVLSFECMIAQGDVIFFDGRRVLHAQTLSALSLL</sequence>
<evidence type="ECO:0000256" key="1">
    <source>
        <dbReference type="SAM" id="Phobius"/>
    </source>
</evidence>
<protein>
    <submittedName>
        <fullName evidence="2">Uncharacterized protein</fullName>
    </submittedName>
</protein>
<comment type="caution">
    <text evidence="2">The sequence shown here is derived from an EMBL/GenBank/DDBJ whole genome shotgun (WGS) entry which is preliminary data.</text>
</comment>
<dbReference type="AlphaFoldDB" id="A0AAD7KB00"/>
<accession>A0AAD7KB00</accession>
<gene>
    <name evidence="2" type="ORF">DFH07DRAFT_950063</name>
</gene>
<keyword evidence="1" id="KW-0472">Membrane</keyword>
<name>A0AAD7KB00_9AGAR</name>
<proteinExistence type="predicted"/>
<keyword evidence="1" id="KW-0812">Transmembrane</keyword>
<evidence type="ECO:0000313" key="3">
    <source>
        <dbReference type="Proteomes" id="UP001215280"/>
    </source>
</evidence>
<organism evidence="2 3">
    <name type="scientific">Mycena maculata</name>
    <dbReference type="NCBI Taxonomy" id="230809"/>
    <lineage>
        <taxon>Eukaryota</taxon>
        <taxon>Fungi</taxon>
        <taxon>Dikarya</taxon>
        <taxon>Basidiomycota</taxon>
        <taxon>Agaricomycotina</taxon>
        <taxon>Agaricomycetes</taxon>
        <taxon>Agaricomycetidae</taxon>
        <taxon>Agaricales</taxon>
        <taxon>Marasmiineae</taxon>
        <taxon>Mycenaceae</taxon>
        <taxon>Mycena</taxon>
    </lineage>
</organism>
<feature type="transmembrane region" description="Helical" evidence="1">
    <location>
        <begin position="94"/>
        <end position="113"/>
    </location>
</feature>
<reference evidence="2" key="1">
    <citation type="submission" date="2023-03" db="EMBL/GenBank/DDBJ databases">
        <title>Massive genome expansion in bonnet fungi (Mycena s.s.) driven by repeated elements and novel gene families across ecological guilds.</title>
        <authorList>
            <consortium name="Lawrence Berkeley National Laboratory"/>
            <person name="Harder C.B."/>
            <person name="Miyauchi S."/>
            <person name="Viragh M."/>
            <person name="Kuo A."/>
            <person name="Thoen E."/>
            <person name="Andreopoulos B."/>
            <person name="Lu D."/>
            <person name="Skrede I."/>
            <person name="Drula E."/>
            <person name="Henrissat B."/>
            <person name="Morin E."/>
            <person name="Kohler A."/>
            <person name="Barry K."/>
            <person name="LaButti K."/>
            <person name="Morin E."/>
            <person name="Salamov A."/>
            <person name="Lipzen A."/>
            <person name="Mereny Z."/>
            <person name="Hegedus B."/>
            <person name="Baldrian P."/>
            <person name="Stursova M."/>
            <person name="Weitz H."/>
            <person name="Taylor A."/>
            <person name="Grigoriev I.V."/>
            <person name="Nagy L.G."/>
            <person name="Martin F."/>
            <person name="Kauserud H."/>
        </authorList>
    </citation>
    <scope>NUCLEOTIDE SEQUENCE</scope>
    <source>
        <strain evidence="2">CBHHK188m</strain>
    </source>
</reference>
<feature type="transmembrane region" description="Helical" evidence="1">
    <location>
        <begin position="374"/>
        <end position="397"/>
    </location>
</feature>
<evidence type="ECO:0000313" key="2">
    <source>
        <dbReference type="EMBL" id="KAJ7780839.1"/>
    </source>
</evidence>
<dbReference type="EMBL" id="JARJLG010000005">
    <property type="protein sequence ID" value="KAJ7780839.1"/>
    <property type="molecule type" value="Genomic_DNA"/>
</dbReference>
<keyword evidence="1" id="KW-1133">Transmembrane helix</keyword>
<keyword evidence="3" id="KW-1185">Reference proteome</keyword>